<evidence type="ECO:0000313" key="3">
    <source>
        <dbReference type="EMBL" id="KAF0314535.1"/>
    </source>
</evidence>
<dbReference type="Proteomes" id="UP000440578">
    <property type="component" value="Unassembled WGS sequence"/>
</dbReference>
<dbReference type="InterPro" id="IPR036430">
    <property type="entry name" value="RNase_T2-like_sf"/>
</dbReference>
<dbReference type="SUPFAM" id="SSF55895">
    <property type="entry name" value="Ribonuclease Rh-like"/>
    <property type="match status" value="1"/>
</dbReference>
<dbReference type="Pfam" id="PF00445">
    <property type="entry name" value="Ribonuclease_T2"/>
    <property type="match status" value="1"/>
</dbReference>
<comment type="caution">
    <text evidence="3">The sequence shown here is derived from an EMBL/GenBank/DDBJ whole genome shotgun (WGS) entry which is preliminary data.</text>
</comment>
<dbReference type="GO" id="GO:0006401">
    <property type="term" value="P:RNA catabolic process"/>
    <property type="evidence" value="ECO:0007669"/>
    <property type="project" value="TreeGrafter"/>
</dbReference>
<dbReference type="OrthoDB" id="435754at2759"/>
<dbReference type="AlphaFoldDB" id="A0A6A4X5N0"/>
<accession>A0A6A4X5N0</accession>
<dbReference type="PANTHER" id="PTHR11240:SF22">
    <property type="entry name" value="RIBONUCLEASE T2"/>
    <property type="match status" value="1"/>
</dbReference>
<dbReference type="Gene3D" id="3.90.730.10">
    <property type="entry name" value="Ribonuclease T2-like"/>
    <property type="match status" value="1"/>
</dbReference>
<dbReference type="PANTHER" id="PTHR11240">
    <property type="entry name" value="RIBONUCLEASE T2"/>
    <property type="match status" value="1"/>
</dbReference>
<dbReference type="PROSITE" id="PS00530">
    <property type="entry name" value="RNASE_T2_1"/>
    <property type="match status" value="1"/>
</dbReference>
<keyword evidence="4" id="KW-1185">Reference proteome</keyword>
<dbReference type="GO" id="GO:0003723">
    <property type="term" value="F:RNA binding"/>
    <property type="evidence" value="ECO:0007669"/>
    <property type="project" value="InterPro"/>
</dbReference>
<evidence type="ECO:0000313" key="4">
    <source>
        <dbReference type="Proteomes" id="UP000440578"/>
    </source>
</evidence>
<reference evidence="3 4" key="1">
    <citation type="submission" date="2019-07" db="EMBL/GenBank/DDBJ databases">
        <title>Draft genome assembly of a fouling barnacle, Amphibalanus amphitrite (Darwin, 1854): The first reference genome for Thecostraca.</title>
        <authorList>
            <person name="Kim W."/>
        </authorList>
    </citation>
    <scope>NUCLEOTIDE SEQUENCE [LARGE SCALE GENOMIC DNA]</scope>
    <source>
        <strain evidence="3">SNU_AA5</strain>
        <tissue evidence="3">Soma without cirri and trophi</tissue>
    </source>
</reference>
<evidence type="ECO:0000256" key="1">
    <source>
        <dbReference type="ARBA" id="ARBA00007469"/>
    </source>
</evidence>
<dbReference type="EMBL" id="VIIS01000014">
    <property type="protein sequence ID" value="KAF0314535.1"/>
    <property type="molecule type" value="Genomic_DNA"/>
</dbReference>
<protein>
    <submittedName>
        <fullName evidence="3">Ribonuclease Oy</fullName>
    </submittedName>
</protein>
<sequence>MQRRPKTSCLQHLADTGAGCAMPPAVDGWAVHGLWPDAAAGNPYNCSGQPLNATELAPARAALLRLWPEVYADRSARQFWQHEWQKHGTCALAAGDARSQLDYFVRALELGLRYDPGAALRRAGLGPRRRPHDTARLLAALAALLPRRALVRCERPRGAPQPLLSELRVCVDRRWQPVDCYPPDGSAIRAHRCDGATLLYPPLRHEPVPRWPDWLPAPAAGGGTGDS</sequence>
<organism evidence="3 4">
    <name type="scientific">Amphibalanus amphitrite</name>
    <name type="common">Striped barnacle</name>
    <name type="synonym">Balanus amphitrite</name>
    <dbReference type="NCBI Taxonomy" id="1232801"/>
    <lineage>
        <taxon>Eukaryota</taxon>
        <taxon>Metazoa</taxon>
        <taxon>Ecdysozoa</taxon>
        <taxon>Arthropoda</taxon>
        <taxon>Crustacea</taxon>
        <taxon>Multicrustacea</taxon>
        <taxon>Cirripedia</taxon>
        <taxon>Thoracica</taxon>
        <taxon>Thoracicalcarea</taxon>
        <taxon>Balanomorpha</taxon>
        <taxon>Balanoidea</taxon>
        <taxon>Balanidae</taxon>
        <taxon>Amphibalaninae</taxon>
        <taxon>Amphibalanus</taxon>
    </lineage>
</organism>
<evidence type="ECO:0000256" key="2">
    <source>
        <dbReference type="RuleBase" id="RU004328"/>
    </source>
</evidence>
<dbReference type="GO" id="GO:0033897">
    <property type="term" value="F:ribonuclease T2 activity"/>
    <property type="evidence" value="ECO:0007669"/>
    <property type="project" value="InterPro"/>
</dbReference>
<dbReference type="InterPro" id="IPR033130">
    <property type="entry name" value="RNase_T2_His_AS_2"/>
</dbReference>
<dbReference type="InterPro" id="IPR018188">
    <property type="entry name" value="RNase_T2_His_AS_1"/>
</dbReference>
<proteinExistence type="inferred from homology"/>
<name>A0A6A4X5N0_AMPAM</name>
<dbReference type="PROSITE" id="PS00531">
    <property type="entry name" value="RNASE_T2_2"/>
    <property type="match status" value="1"/>
</dbReference>
<dbReference type="GO" id="GO:0005576">
    <property type="term" value="C:extracellular region"/>
    <property type="evidence" value="ECO:0007669"/>
    <property type="project" value="TreeGrafter"/>
</dbReference>
<dbReference type="InterPro" id="IPR001568">
    <property type="entry name" value="RNase_T2-like"/>
</dbReference>
<comment type="similarity">
    <text evidence="1 2">Belongs to the RNase T2 family.</text>
</comment>
<gene>
    <name evidence="3" type="primary">RNOY_1</name>
    <name evidence="3" type="ORF">FJT64_015027</name>
</gene>